<evidence type="ECO:0000313" key="4">
    <source>
        <dbReference type="Proteomes" id="UP001209540"/>
    </source>
</evidence>
<feature type="compositionally biased region" description="Polar residues" evidence="1">
    <location>
        <begin position="471"/>
        <end position="483"/>
    </location>
</feature>
<organism evidence="3 4">
    <name type="scientific">Phascolomyces articulosus</name>
    <dbReference type="NCBI Taxonomy" id="60185"/>
    <lineage>
        <taxon>Eukaryota</taxon>
        <taxon>Fungi</taxon>
        <taxon>Fungi incertae sedis</taxon>
        <taxon>Mucoromycota</taxon>
        <taxon>Mucoromycotina</taxon>
        <taxon>Mucoromycetes</taxon>
        <taxon>Mucorales</taxon>
        <taxon>Lichtheimiaceae</taxon>
        <taxon>Phascolomyces</taxon>
    </lineage>
</organism>
<protein>
    <submittedName>
        <fullName evidence="3">Uncharacterized protein</fullName>
    </submittedName>
</protein>
<proteinExistence type="predicted"/>
<reference evidence="3" key="1">
    <citation type="journal article" date="2022" name="IScience">
        <title>Evolution of zygomycete secretomes and the origins of terrestrial fungal ecologies.</title>
        <authorList>
            <person name="Chang Y."/>
            <person name="Wang Y."/>
            <person name="Mondo S."/>
            <person name="Ahrendt S."/>
            <person name="Andreopoulos W."/>
            <person name="Barry K."/>
            <person name="Beard J."/>
            <person name="Benny G.L."/>
            <person name="Blankenship S."/>
            <person name="Bonito G."/>
            <person name="Cuomo C."/>
            <person name="Desiro A."/>
            <person name="Gervers K.A."/>
            <person name="Hundley H."/>
            <person name="Kuo A."/>
            <person name="LaButti K."/>
            <person name="Lang B.F."/>
            <person name="Lipzen A."/>
            <person name="O'Donnell K."/>
            <person name="Pangilinan J."/>
            <person name="Reynolds N."/>
            <person name="Sandor L."/>
            <person name="Smith M.E."/>
            <person name="Tsang A."/>
            <person name="Grigoriev I.V."/>
            <person name="Stajich J.E."/>
            <person name="Spatafora J.W."/>
        </authorList>
    </citation>
    <scope>NUCLEOTIDE SEQUENCE</scope>
    <source>
        <strain evidence="3">RSA 2281</strain>
    </source>
</reference>
<gene>
    <name evidence="3" type="ORF">BDA99DRAFT_497176</name>
</gene>
<feature type="region of interest" description="Disordered" evidence="1">
    <location>
        <begin position="387"/>
        <end position="409"/>
    </location>
</feature>
<feature type="transmembrane region" description="Helical" evidence="2">
    <location>
        <begin position="87"/>
        <end position="110"/>
    </location>
</feature>
<keyword evidence="2" id="KW-0812">Transmembrane</keyword>
<dbReference type="AlphaFoldDB" id="A0AAD5KR08"/>
<feature type="transmembrane region" description="Helical" evidence="2">
    <location>
        <begin position="287"/>
        <end position="310"/>
    </location>
</feature>
<feature type="transmembrane region" description="Helical" evidence="2">
    <location>
        <begin position="253"/>
        <end position="275"/>
    </location>
</feature>
<accession>A0AAD5KR08</accession>
<sequence length="489" mass="53441">MSLMDVEQTNLWTVCDVDGVCHCDWRLTASGCEQQETIKIIYIVNAALSGFVGCLALWISYHRIIVLKQDILDFRTGFPRPKPIESMAVMGTIFNFLRMAHAIILTVDGIPNVAFRSFFFEFPWQFGFGALACYFFGIAHTLSDSSKIIYDNWVRSPIIIDGTCVAIISLPFITNNICAIAAGVFAVQGNIHMATKFTDALYCFWTFYTGTLAIIILYAGIRLLRLLRSHLLEKSEGRVNVAKVKLGALKVQIIVFTAFICLGVFAIILGLYAALRIPITVNKAYNGVIAAIWTYDGALATAFIEFAIVLNPRIATLASAFGSSSGTGLGKLSSSGPFASQGVTSNYTSNFGNSVTLGATSTTDQKDTKWNGRGSIVSGWTLTGSDATRSKVQSGDLGSPRGDSFHYNRHEFGSDHQIRSRIEEEQIHYNALTSIARAPPRNTSPTSPPGSPPGSPPLEDYRYRMPDMTFNDGSTTSSATYLTHHQGHP</sequence>
<feature type="compositionally biased region" description="Pro residues" evidence="1">
    <location>
        <begin position="446"/>
        <end position="456"/>
    </location>
</feature>
<dbReference type="EMBL" id="JAIXMP010000004">
    <property type="protein sequence ID" value="KAI9274331.1"/>
    <property type="molecule type" value="Genomic_DNA"/>
</dbReference>
<dbReference type="Proteomes" id="UP001209540">
    <property type="component" value="Unassembled WGS sequence"/>
</dbReference>
<keyword evidence="2" id="KW-0472">Membrane</keyword>
<feature type="transmembrane region" description="Helical" evidence="2">
    <location>
        <begin position="122"/>
        <end position="142"/>
    </location>
</feature>
<keyword evidence="2" id="KW-1133">Transmembrane helix</keyword>
<feature type="region of interest" description="Disordered" evidence="1">
    <location>
        <begin position="434"/>
        <end position="489"/>
    </location>
</feature>
<feature type="transmembrane region" description="Helical" evidence="2">
    <location>
        <begin position="205"/>
        <end position="224"/>
    </location>
</feature>
<feature type="transmembrane region" description="Helical" evidence="2">
    <location>
        <begin position="40"/>
        <end position="66"/>
    </location>
</feature>
<evidence type="ECO:0000256" key="2">
    <source>
        <dbReference type="SAM" id="Phobius"/>
    </source>
</evidence>
<keyword evidence="4" id="KW-1185">Reference proteome</keyword>
<evidence type="ECO:0000256" key="1">
    <source>
        <dbReference type="SAM" id="MobiDB-lite"/>
    </source>
</evidence>
<reference evidence="3" key="2">
    <citation type="submission" date="2023-02" db="EMBL/GenBank/DDBJ databases">
        <authorList>
            <consortium name="DOE Joint Genome Institute"/>
            <person name="Mondo S.J."/>
            <person name="Chang Y."/>
            <person name="Wang Y."/>
            <person name="Ahrendt S."/>
            <person name="Andreopoulos W."/>
            <person name="Barry K."/>
            <person name="Beard J."/>
            <person name="Benny G.L."/>
            <person name="Blankenship S."/>
            <person name="Bonito G."/>
            <person name="Cuomo C."/>
            <person name="Desiro A."/>
            <person name="Gervers K.A."/>
            <person name="Hundley H."/>
            <person name="Kuo A."/>
            <person name="LaButti K."/>
            <person name="Lang B.F."/>
            <person name="Lipzen A."/>
            <person name="O'Donnell K."/>
            <person name="Pangilinan J."/>
            <person name="Reynolds N."/>
            <person name="Sandor L."/>
            <person name="Smith M.W."/>
            <person name="Tsang A."/>
            <person name="Grigoriev I.V."/>
            <person name="Stajich J.E."/>
            <person name="Spatafora J.W."/>
        </authorList>
    </citation>
    <scope>NUCLEOTIDE SEQUENCE</scope>
    <source>
        <strain evidence="3">RSA 2281</strain>
    </source>
</reference>
<feature type="transmembrane region" description="Helical" evidence="2">
    <location>
        <begin position="163"/>
        <end position="185"/>
    </location>
</feature>
<evidence type="ECO:0000313" key="3">
    <source>
        <dbReference type="EMBL" id="KAI9274331.1"/>
    </source>
</evidence>
<name>A0AAD5KR08_9FUNG</name>
<comment type="caution">
    <text evidence="3">The sequence shown here is derived from an EMBL/GenBank/DDBJ whole genome shotgun (WGS) entry which is preliminary data.</text>
</comment>